<accession>K0TE56</accession>
<name>K0TE56_THAOC</name>
<evidence type="ECO:0000256" key="1">
    <source>
        <dbReference type="SAM" id="MobiDB-lite"/>
    </source>
</evidence>
<dbReference type="Proteomes" id="UP000266841">
    <property type="component" value="Unassembled WGS sequence"/>
</dbReference>
<protein>
    <submittedName>
        <fullName evidence="2">Uncharacterized protein</fullName>
    </submittedName>
</protein>
<sequence length="146" mass="16082">MANAVLFGVSGFGDAGTREVIAEIDSPLPTRVFSLVGLHLRYFFNFGVPDTRFPQLKTSGGTSVFLILVYLNSKLLAEEWEPGYKRKFYDTFAGFGFRDFASDVAQVVERSKLSVKARRHGSPSFGTADDSDSSVVQSNEDDQLVV</sequence>
<keyword evidence="3" id="KW-1185">Reference proteome</keyword>
<dbReference type="EMBL" id="AGNL01006889">
    <property type="protein sequence ID" value="EJK71706.1"/>
    <property type="molecule type" value="Genomic_DNA"/>
</dbReference>
<organism evidence="2 3">
    <name type="scientific">Thalassiosira oceanica</name>
    <name type="common">Marine diatom</name>
    <dbReference type="NCBI Taxonomy" id="159749"/>
    <lineage>
        <taxon>Eukaryota</taxon>
        <taxon>Sar</taxon>
        <taxon>Stramenopiles</taxon>
        <taxon>Ochrophyta</taxon>
        <taxon>Bacillariophyta</taxon>
        <taxon>Coscinodiscophyceae</taxon>
        <taxon>Thalassiosirophycidae</taxon>
        <taxon>Thalassiosirales</taxon>
        <taxon>Thalassiosiraceae</taxon>
        <taxon>Thalassiosira</taxon>
    </lineage>
</organism>
<proteinExistence type="predicted"/>
<gene>
    <name evidence="2" type="ORF">THAOC_06829</name>
</gene>
<evidence type="ECO:0000313" key="2">
    <source>
        <dbReference type="EMBL" id="EJK71706.1"/>
    </source>
</evidence>
<feature type="region of interest" description="Disordered" evidence="1">
    <location>
        <begin position="119"/>
        <end position="146"/>
    </location>
</feature>
<evidence type="ECO:0000313" key="3">
    <source>
        <dbReference type="Proteomes" id="UP000266841"/>
    </source>
</evidence>
<dbReference type="AlphaFoldDB" id="K0TE56"/>
<comment type="caution">
    <text evidence="2">The sequence shown here is derived from an EMBL/GenBank/DDBJ whole genome shotgun (WGS) entry which is preliminary data.</text>
</comment>
<reference evidence="2 3" key="1">
    <citation type="journal article" date="2012" name="Genome Biol.">
        <title>Genome and low-iron response of an oceanic diatom adapted to chronic iron limitation.</title>
        <authorList>
            <person name="Lommer M."/>
            <person name="Specht M."/>
            <person name="Roy A.S."/>
            <person name="Kraemer L."/>
            <person name="Andreson R."/>
            <person name="Gutowska M.A."/>
            <person name="Wolf J."/>
            <person name="Bergner S.V."/>
            <person name="Schilhabel M.B."/>
            <person name="Klostermeier U.C."/>
            <person name="Beiko R.G."/>
            <person name="Rosenstiel P."/>
            <person name="Hippler M."/>
            <person name="Laroche J."/>
        </authorList>
    </citation>
    <scope>NUCLEOTIDE SEQUENCE [LARGE SCALE GENOMIC DNA]</scope>
    <source>
        <strain evidence="2 3">CCMP1005</strain>
    </source>
</reference>